<dbReference type="AlphaFoldDB" id="A0A1Z5JXL0"/>
<protein>
    <submittedName>
        <fullName evidence="2">Uncharacterized protein</fullName>
    </submittedName>
</protein>
<evidence type="ECO:0000256" key="1">
    <source>
        <dbReference type="SAM" id="SignalP"/>
    </source>
</evidence>
<dbReference type="InParanoid" id="A0A1Z5JXL0"/>
<evidence type="ECO:0000313" key="2">
    <source>
        <dbReference type="EMBL" id="GAX18750.1"/>
    </source>
</evidence>
<dbReference type="Proteomes" id="UP000198406">
    <property type="component" value="Unassembled WGS sequence"/>
</dbReference>
<feature type="chain" id="PRO_5013323602" evidence="1">
    <location>
        <begin position="21"/>
        <end position="1093"/>
    </location>
</feature>
<reference evidence="2 3" key="1">
    <citation type="journal article" date="2015" name="Plant Cell">
        <title>Oil accumulation by the oleaginous diatom Fistulifera solaris as revealed by the genome and transcriptome.</title>
        <authorList>
            <person name="Tanaka T."/>
            <person name="Maeda Y."/>
            <person name="Veluchamy A."/>
            <person name="Tanaka M."/>
            <person name="Abida H."/>
            <person name="Marechal E."/>
            <person name="Bowler C."/>
            <person name="Muto M."/>
            <person name="Sunaga Y."/>
            <person name="Tanaka M."/>
            <person name="Yoshino T."/>
            <person name="Taniguchi T."/>
            <person name="Fukuda Y."/>
            <person name="Nemoto M."/>
            <person name="Matsumoto M."/>
            <person name="Wong P.S."/>
            <person name="Aburatani S."/>
            <person name="Fujibuchi W."/>
        </authorList>
    </citation>
    <scope>NUCLEOTIDE SEQUENCE [LARGE SCALE GENOMIC DNA]</scope>
    <source>
        <strain evidence="2 3">JPCC DA0580</strain>
    </source>
</reference>
<evidence type="ECO:0000313" key="3">
    <source>
        <dbReference type="Proteomes" id="UP000198406"/>
    </source>
</evidence>
<feature type="signal peptide" evidence="1">
    <location>
        <begin position="1"/>
        <end position="20"/>
    </location>
</feature>
<accession>A0A1Z5JXL0</accession>
<keyword evidence="3" id="KW-1185">Reference proteome</keyword>
<keyword evidence="1" id="KW-0732">Signal</keyword>
<dbReference type="EMBL" id="BDSP01000132">
    <property type="protein sequence ID" value="GAX18750.1"/>
    <property type="molecule type" value="Genomic_DNA"/>
</dbReference>
<gene>
    <name evidence="2" type="ORF">FisN_26Hh043</name>
</gene>
<name>A0A1Z5JXL0_FISSO</name>
<organism evidence="2 3">
    <name type="scientific">Fistulifera solaris</name>
    <name type="common">Oleaginous diatom</name>
    <dbReference type="NCBI Taxonomy" id="1519565"/>
    <lineage>
        <taxon>Eukaryota</taxon>
        <taxon>Sar</taxon>
        <taxon>Stramenopiles</taxon>
        <taxon>Ochrophyta</taxon>
        <taxon>Bacillariophyta</taxon>
        <taxon>Bacillariophyceae</taxon>
        <taxon>Bacillariophycidae</taxon>
        <taxon>Naviculales</taxon>
        <taxon>Naviculaceae</taxon>
        <taxon>Fistulifera</taxon>
    </lineage>
</organism>
<comment type="caution">
    <text evidence="2">The sequence shown here is derived from an EMBL/GenBank/DDBJ whole genome shotgun (WGS) entry which is preliminary data.</text>
</comment>
<sequence>MRRFRAIFSVICGILSETAADGKDLTPKPLDLSDGLSPPLTESGSLCEEALQLSVPADGSPQVIRGAHAKLFSFSDCAFNDIKAVSATVYQIEGSGTMLDVFLFRDELGSNKVAVMEGCPSKAGNNFTGAPKDSSGGMSSNCVVEQYAQGARWQTKAGQLYTIIIYSPASISSTAYILRIESIQASPVCGTIANSFIQLDALNTGNSLQLLGGLEDSVSGVTDLPPCDYQTRSSSVLYQITVGLQPNAVISVFVEGDDSVVTVYEGNCDSGYSCLPLSDVITDDTAIDYKGSKMISENKDGKREGTGALALEPQVRRGGIAIPRVTYSGQSFHHEKAGTTYLIEVSSCCGASIGDFRLTLNATSYGNVCEDSVEIDLLSGKSSVTVNLSEAKVYRNLDSCHASGDYDVDGHRTSNVGSTAFISSPAVIFKITGDGNSYIAYIAPLHPNSSIEQIRTTLLMSSYCDRTLQCLQGDNFSNLLLIETRVNETYYLAVYSEQTEDKESYDMIISPLSRNTPCQDAINLESVGDGITVNGTLAGAALYNKLSMCNVYGQFSRFRVYSFVADKDGPMVATAKVDPNLNFYPFLTVVTSCVNGECIAGLSHVEIEVSQPAVVWYAESGSTYYVAVRRLDYVTYNGNFQLTVEPLTTTAICDYENVVDMGTIPDEGATFDGSTISGPLFSVPDSCQKELADTFPTSRAATFTLKGDGNAYMLSVSDASGISPQVIVFQGSCDNLSCIPTDLNADSFLVGTKLGETYTIVIGDCCTSVHIGGTFKLHAKKIISGNFTADAKALSVPVGTETQRVLDSTSLGRLYPGLPLCHFSVDSPATVYKIESSVGLFSAQVTGFGFDAQLSLFKEDATGVLDCYGTHDNREISWEVKKAQDLYLVVYGCCGMSVAGDFSLQLSRMKIRGEPCNDVHDLGTVSEDGLNYVGTLSELSIVATDAFESELICEYARQHTFPLVRSKIFKVNGNGKILAASALVSQTTSMQISHTVVKSFCGSAECIEGAYFSASPFGLIIWPSVAGETYDIVVSTSLSETDDEFILMVYEEGSELFQSNSTKEIDHDDLNSSSNKRMKGMWMALVGAMCWFL</sequence>
<proteinExistence type="predicted"/>